<sequence>MISKQLFKKGIAVVVMTGMTSVVCAQSFSGSVVSADSNLPIGGASIKVKNQATSTSSNESGKFSIPAAKGTILVISYVGYKTEEIAASGTDLVIRLQPLVSDLDEVVVIGYGVQKKKLNTGANLKVEGEDLQKRNQLNPLQALQGQAPGVSITSTSGQPGADMKVVVRGLGTIGNSGPLYVIDGVPGGDISVLNAADIQSIDVLKDAASAAIYGSQAANGVVLVTTKMGAAGKSILSFDGFTGIQNVARKAKLLNADQYKVIMNEQSLNSGASVINFDGMEGLANTSWLDHMFKDNARMDNYNIGLTGGSEKSTYAMSLNYVAQEGIVGGKDVSNYERYGFRSNSEHKLLNNFLKIGQHLNFNYIKNRGVSVGDQYSNTLRGAFSTSPLSPVYSDNGLFGSPFNDTSNSPWYNGDGNPYGSMMTNSNNSNDGQKLLADVFAEIEPIKGLKVRSLLGFNYYASEYRSFTPMYRFSIYTYNEDHTTTSQNMSKGHTLTWTNTASYDFSINSDHRFSAMVGMESLRYQGTYLSASNWNLLSQFNDFSHAYLDNTTGQAHLDEKGNVVETRTVAGKPENITRRVSYFGRMGYNYKEKYLLNATLRADASSKFSKDNRWGYFPSVSAGWVISSEDFFQDNLSAINFFKLRASWGQVGNQDIDDFQYASPISTSTGITSGNPGAHYVFGTSNNNIAGAYPSRLSNPYLTWETSEQTNIGIDAKFSNNRLDIVTDFYIKTTKDWLVTAPVLATTGTRPPFINGGDVKNTGVELAVNWSDRVNELKYNFGVNGAYNKNKVGQIPTEDGIIHGRTAMLYDNSEEFYRAENGQPIGYFWGYKTDGLFQNQAEIDAWRDAGKGVLQADVRPGDVRYVDQNGDGIINATDKVNLGVGMPSFTYGFNLGLDYKGIDFSIQAYGSVGNKIVQSYRNHANKQGNYTTRILDRWTGEGTSNTIPRVTETNVNWQFSDLYLQDGDFLRISNITLGYDLSKVLRWKFTNQIRFYVQGQNLFTFTKYDGMDPEIGYGTDGWVSGIDLGYYPRPKSVLFGLNVKF</sequence>
<evidence type="ECO:0000313" key="10">
    <source>
        <dbReference type="EMBL" id="MEN5376340.1"/>
    </source>
</evidence>
<dbReference type="InterPro" id="IPR036942">
    <property type="entry name" value="Beta-barrel_TonB_sf"/>
</dbReference>
<dbReference type="PROSITE" id="PS52016">
    <property type="entry name" value="TONB_DEPENDENT_REC_3"/>
    <property type="match status" value="1"/>
</dbReference>
<accession>A0ABV0BNJ0</accession>
<keyword evidence="3 7" id="KW-1134">Transmembrane beta strand</keyword>
<keyword evidence="5 7" id="KW-0472">Membrane</keyword>
<dbReference type="Pfam" id="PF07715">
    <property type="entry name" value="Plug"/>
    <property type="match status" value="1"/>
</dbReference>
<feature type="chain" id="PRO_5046356461" evidence="8">
    <location>
        <begin position="26"/>
        <end position="1045"/>
    </location>
</feature>
<dbReference type="InterPro" id="IPR023997">
    <property type="entry name" value="TonB-dep_OMP_SusC/RagA_CS"/>
</dbReference>
<dbReference type="Gene3D" id="2.170.130.10">
    <property type="entry name" value="TonB-dependent receptor, plug domain"/>
    <property type="match status" value="1"/>
</dbReference>
<dbReference type="RefSeq" id="WP_346580623.1">
    <property type="nucleotide sequence ID" value="NZ_JBDJLH010000001.1"/>
</dbReference>
<dbReference type="InterPro" id="IPR012910">
    <property type="entry name" value="Plug_dom"/>
</dbReference>
<dbReference type="NCBIfam" id="TIGR04056">
    <property type="entry name" value="OMP_RagA_SusC"/>
    <property type="match status" value="1"/>
</dbReference>
<keyword evidence="6 7" id="KW-0998">Cell outer membrane</keyword>
<comment type="caution">
    <text evidence="10">The sequence shown here is derived from an EMBL/GenBank/DDBJ whole genome shotgun (WGS) entry which is preliminary data.</text>
</comment>
<dbReference type="Gene3D" id="2.40.170.20">
    <property type="entry name" value="TonB-dependent receptor, beta-barrel domain"/>
    <property type="match status" value="1"/>
</dbReference>
<evidence type="ECO:0000256" key="3">
    <source>
        <dbReference type="ARBA" id="ARBA00022452"/>
    </source>
</evidence>
<feature type="domain" description="TonB-dependent receptor plug" evidence="9">
    <location>
        <begin position="125"/>
        <end position="221"/>
    </location>
</feature>
<keyword evidence="2 7" id="KW-0813">Transport</keyword>
<dbReference type="NCBIfam" id="TIGR04057">
    <property type="entry name" value="SusC_RagA_signa"/>
    <property type="match status" value="1"/>
</dbReference>
<protein>
    <submittedName>
        <fullName evidence="10">TonB-dependent receptor</fullName>
    </submittedName>
</protein>
<name>A0ABV0BNJ0_9SPHI</name>
<dbReference type="Gene3D" id="2.60.40.1120">
    <property type="entry name" value="Carboxypeptidase-like, regulatory domain"/>
    <property type="match status" value="1"/>
</dbReference>
<evidence type="ECO:0000256" key="4">
    <source>
        <dbReference type="ARBA" id="ARBA00022692"/>
    </source>
</evidence>
<evidence type="ECO:0000256" key="1">
    <source>
        <dbReference type="ARBA" id="ARBA00004571"/>
    </source>
</evidence>
<keyword evidence="11" id="KW-1185">Reference proteome</keyword>
<reference evidence="10 11" key="1">
    <citation type="submission" date="2024-04" db="EMBL/GenBank/DDBJ databases">
        <title>WGS of bacteria from Torrens River.</title>
        <authorList>
            <person name="Wyrsch E.R."/>
            <person name="Drigo B."/>
        </authorList>
    </citation>
    <scope>NUCLEOTIDE SEQUENCE [LARGE SCALE GENOMIC DNA]</scope>
    <source>
        <strain evidence="10 11">TWI391</strain>
    </source>
</reference>
<gene>
    <name evidence="10" type="ORF">ABE541_03615</name>
</gene>
<keyword evidence="4 7" id="KW-0812">Transmembrane</keyword>
<dbReference type="EMBL" id="JBDJNQ010000001">
    <property type="protein sequence ID" value="MEN5376340.1"/>
    <property type="molecule type" value="Genomic_DNA"/>
</dbReference>
<dbReference type="InterPro" id="IPR008969">
    <property type="entry name" value="CarboxyPept-like_regulatory"/>
</dbReference>
<evidence type="ECO:0000256" key="2">
    <source>
        <dbReference type="ARBA" id="ARBA00022448"/>
    </source>
</evidence>
<dbReference type="SUPFAM" id="SSF49464">
    <property type="entry name" value="Carboxypeptidase regulatory domain-like"/>
    <property type="match status" value="1"/>
</dbReference>
<dbReference type="Pfam" id="PF13715">
    <property type="entry name" value="CarbopepD_reg_2"/>
    <property type="match status" value="1"/>
</dbReference>
<organism evidence="10 11">
    <name type="scientific">Sphingobacterium kitahiroshimense</name>
    <dbReference type="NCBI Taxonomy" id="470446"/>
    <lineage>
        <taxon>Bacteria</taxon>
        <taxon>Pseudomonadati</taxon>
        <taxon>Bacteroidota</taxon>
        <taxon>Sphingobacteriia</taxon>
        <taxon>Sphingobacteriales</taxon>
        <taxon>Sphingobacteriaceae</taxon>
        <taxon>Sphingobacterium</taxon>
    </lineage>
</organism>
<dbReference type="InterPro" id="IPR023996">
    <property type="entry name" value="TonB-dep_OMP_SusC/RagA"/>
</dbReference>
<dbReference type="InterPro" id="IPR039426">
    <property type="entry name" value="TonB-dep_rcpt-like"/>
</dbReference>
<keyword evidence="8" id="KW-0732">Signal</keyword>
<evidence type="ECO:0000259" key="9">
    <source>
        <dbReference type="Pfam" id="PF07715"/>
    </source>
</evidence>
<dbReference type="SUPFAM" id="SSF56935">
    <property type="entry name" value="Porins"/>
    <property type="match status" value="1"/>
</dbReference>
<evidence type="ECO:0000256" key="6">
    <source>
        <dbReference type="ARBA" id="ARBA00023237"/>
    </source>
</evidence>
<comment type="similarity">
    <text evidence="7">Belongs to the TonB-dependent receptor family.</text>
</comment>
<evidence type="ECO:0000313" key="11">
    <source>
        <dbReference type="Proteomes" id="UP001409291"/>
    </source>
</evidence>
<evidence type="ECO:0000256" key="7">
    <source>
        <dbReference type="PROSITE-ProRule" id="PRU01360"/>
    </source>
</evidence>
<keyword evidence="10" id="KW-0675">Receptor</keyword>
<evidence type="ECO:0000256" key="8">
    <source>
        <dbReference type="SAM" id="SignalP"/>
    </source>
</evidence>
<comment type="subcellular location">
    <subcellularLocation>
        <location evidence="1 7">Cell outer membrane</location>
        <topology evidence="1 7">Multi-pass membrane protein</topology>
    </subcellularLocation>
</comment>
<evidence type="ECO:0000256" key="5">
    <source>
        <dbReference type="ARBA" id="ARBA00023136"/>
    </source>
</evidence>
<dbReference type="InterPro" id="IPR037066">
    <property type="entry name" value="Plug_dom_sf"/>
</dbReference>
<dbReference type="Proteomes" id="UP001409291">
    <property type="component" value="Unassembled WGS sequence"/>
</dbReference>
<proteinExistence type="inferred from homology"/>
<feature type="signal peptide" evidence="8">
    <location>
        <begin position="1"/>
        <end position="25"/>
    </location>
</feature>